<reference evidence="2" key="1">
    <citation type="submission" date="2018-05" db="EMBL/GenBank/DDBJ databases">
        <authorList>
            <person name="Lanie J.A."/>
            <person name="Ng W.-L."/>
            <person name="Kazmierczak K.M."/>
            <person name="Andrzejewski T.M."/>
            <person name="Davidsen T.M."/>
            <person name="Wayne K.J."/>
            <person name="Tettelin H."/>
            <person name="Glass J.I."/>
            <person name="Rusch D."/>
            <person name="Podicherti R."/>
            <person name="Tsui H.-C.T."/>
            <person name="Winkler M.E."/>
        </authorList>
    </citation>
    <scope>NUCLEOTIDE SEQUENCE</scope>
</reference>
<dbReference type="Pfam" id="PF00583">
    <property type="entry name" value="Acetyltransf_1"/>
    <property type="match status" value="1"/>
</dbReference>
<gene>
    <name evidence="2" type="ORF">METZ01_LOCUS164321</name>
</gene>
<feature type="domain" description="N-acetyltransferase" evidence="1">
    <location>
        <begin position="1"/>
        <end position="174"/>
    </location>
</feature>
<dbReference type="AlphaFoldDB" id="A0A382BE59"/>
<sequence>MVHDDIEQANAIEKDAFPDLFPPTSFSRELKRDRATIIVAEVNENVGGWQELIPPHHNNVSKSNLYRSGYTGHGKGQKFLTGLLMLWEMAGEAHIMSLGVRRNFRRRGIGELLMLNCFYKCVRSAYTAISLEVRSSNKAAQELYLKHGFLVEGVRKAYYSDNREDALIMNVRNILSPSHLKRMSNLKKTYAASYGQLTKIS</sequence>
<dbReference type="CDD" id="cd04301">
    <property type="entry name" value="NAT_SF"/>
    <property type="match status" value="1"/>
</dbReference>
<accession>A0A382BE59</accession>
<dbReference type="PANTHER" id="PTHR47542">
    <property type="entry name" value="ACYL-COA N-ACYLTRANSFERASES (NAT) SUPERFAMILY PROTEIN"/>
    <property type="match status" value="1"/>
</dbReference>
<dbReference type="PANTHER" id="PTHR47542:SF2">
    <property type="entry name" value="ACYL-COA N-ACYLTRANSFERASES (NAT) SUPERFAMILY PROTEIN"/>
    <property type="match status" value="1"/>
</dbReference>
<dbReference type="InterPro" id="IPR000182">
    <property type="entry name" value="GNAT_dom"/>
</dbReference>
<proteinExistence type="predicted"/>
<organism evidence="2">
    <name type="scientific">marine metagenome</name>
    <dbReference type="NCBI Taxonomy" id="408172"/>
    <lineage>
        <taxon>unclassified sequences</taxon>
        <taxon>metagenomes</taxon>
        <taxon>ecological metagenomes</taxon>
    </lineage>
</organism>
<protein>
    <recommendedName>
        <fullName evidence="1">N-acetyltransferase domain-containing protein</fullName>
    </recommendedName>
</protein>
<dbReference type="SUPFAM" id="SSF55729">
    <property type="entry name" value="Acyl-CoA N-acyltransferases (Nat)"/>
    <property type="match status" value="1"/>
</dbReference>
<evidence type="ECO:0000313" key="2">
    <source>
        <dbReference type="EMBL" id="SVB11467.1"/>
    </source>
</evidence>
<dbReference type="Gene3D" id="3.40.630.30">
    <property type="match status" value="1"/>
</dbReference>
<dbReference type="EMBL" id="UINC01029175">
    <property type="protein sequence ID" value="SVB11467.1"/>
    <property type="molecule type" value="Genomic_DNA"/>
</dbReference>
<dbReference type="PROSITE" id="PS51186">
    <property type="entry name" value="GNAT"/>
    <property type="match status" value="1"/>
</dbReference>
<name>A0A382BE59_9ZZZZ</name>
<dbReference type="GO" id="GO:0016747">
    <property type="term" value="F:acyltransferase activity, transferring groups other than amino-acyl groups"/>
    <property type="evidence" value="ECO:0007669"/>
    <property type="project" value="InterPro"/>
</dbReference>
<dbReference type="InterPro" id="IPR016181">
    <property type="entry name" value="Acyl_CoA_acyltransferase"/>
</dbReference>
<evidence type="ECO:0000259" key="1">
    <source>
        <dbReference type="PROSITE" id="PS51186"/>
    </source>
</evidence>